<feature type="domain" description="Metallo-beta-lactamase" evidence="6">
    <location>
        <begin position="32"/>
        <end position="218"/>
    </location>
</feature>
<dbReference type="PANTHER" id="PTHR42978:SF2">
    <property type="entry name" value="102 KBASES UNSTABLE REGION: FROM 1 TO 119443"/>
    <property type="match status" value="1"/>
</dbReference>
<dbReference type="InterPro" id="IPR036866">
    <property type="entry name" value="RibonucZ/Hydroxyglut_hydro"/>
</dbReference>
<proteinExistence type="inferred from homology"/>
<keyword evidence="5" id="KW-0862">Zinc</keyword>
<accession>A0A7Y9JAE5</accession>
<dbReference type="InterPro" id="IPR051013">
    <property type="entry name" value="MBL_superfamily_lactonases"/>
</dbReference>
<dbReference type="Pfam" id="PF00753">
    <property type="entry name" value="Lactamase_B"/>
    <property type="match status" value="1"/>
</dbReference>
<evidence type="ECO:0000313" key="8">
    <source>
        <dbReference type="Proteomes" id="UP000535511"/>
    </source>
</evidence>
<dbReference type="GO" id="GO:0016787">
    <property type="term" value="F:hydrolase activity"/>
    <property type="evidence" value="ECO:0007669"/>
    <property type="project" value="UniProtKB-KW"/>
</dbReference>
<dbReference type="PANTHER" id="PTHR42978">
    <property type="entry name" value="QUORUM-QUENCHING LACTONASE YTNP-RELATED-RELATED"/>
    <property type="match status" value="1"/>
</dbReference>
<sequence>MSESPTAPVRYSAHRLATGFPGRSTTHVGMGWSSVYLVQAAGATVLVDTGPPAYVSLLKAGLAELGLRPGDVTHVLVTHLHWDHVCNFTMFDSAQVVVAEAELDWASRQPAGTLHVPDVHVEKLQRVRDQLLLVRDGEQPLPGISVLATPGHTPGHVAYQVPTTHGDLLFAGDAVKNRRELATGEAESTLDPDASRASILGLRDRLAGDPGSALVPGHDVRLGWRDGDVTILEPLDCDVVAYVGEHGAPVRRSLA</sequence>
<dbReference type="InterPro" id="IPR001279">
    <property type="entry name" value="Metallo-B-lactamas"/>
</dbReference>
<evidence type="ECO:0000256" key="4">
    <source>
        <dbReference type="ARBA" id="ARBA00022801"/>
    </source>
</evidence>
<gene>
    <name evidence="7" type="ORF">BJZ21_000337</name>
</gene>
<comment type="cofactor">
    <cofactor evidence="1">
        <name>Zn(2+)</name>
        <dbReference type="ChEBI" id="CHEBI:29105"/>
    </cofactor>
</comment>
<evidence type="ECO:0000256" key="3">
    <source>
        <dbReference type="ARBA" id="ARBA00022723"/>
    </source>
</evidence>
<name>A0A7Y9JAE5_9ACTN</name>
<comment type="caution">
    <text evidence="7">The sequence shown here is derived from an EMBL/GenBank/DDBJ whole genome shotgun (WGS) entry which is preliminary data.</text>
</comment>
<dbReference type="AlphaFoldDB" id="A0A7Y9JAE5"/>
<organism evidence="7 8">
    <name type="scientific">Nocardioides panaciterrulae</name>
    <dbReference type="NCBI Taxonomy" id="661492"/>
    <lineage>
        <taxon>Bacteria</taxon>
        <taxon>Bacillati</taxon>
        <taxon>Actinomycetota</taxon>
        <taxon>Actinomycetes</taxon>
        <taxon>Propionibacteriales</taxon>
        <taxon>Nocardioidaceae</taxon>
        <taxon>Nocardioides</taxon>
    </lineage>
</organism>
<dbReference type="SMART" id="SM00849">
    <property type="entry name" value="Lactamase_B"/>
    <property type="match status" value="1"/>
</dbReference>
<dbReference type="GO" id="GO:0046872">
    <property type="term" value="F:metal ion binding"/>
    <property type="evidence" value="ECO:0007669"/>
    <property type="project" value="UniProtKB-KW"/>
</dbReference>
<evidence type="ECO:0000256" key="5">
    <source>
        <dbReference type="ARBA" id="ARBA00022833"/>
    </source>
</evidence>
<protein>
    <submittedName>
        <fullName evidence="7">Glyoxylase-like metal-dependent hydrolase (Beta-lactamase superfamily II)</fullName>
    </submittedName>
</protein>
<evidence type="ECO:0000313" key="7">
    <source>
        <dbReference type="EMBL" id="NYD40254.1"/>
    </source>
</evidence>
<evidence type="ECO:0000256" key="2">
    <source>
        <dbReference type="ARBA" id="ARBA00007749"/>
    </source>
</evidence>
<comment type="similarity">
    <text evidence="2">Belongs to the metallo-beta-lactamase superfamily.</text>
</comment>
<keyword evidence="4 7" id="KW-0378">Hydrolase</keyword>
<evidence type="ECO:0000259" key="6">
    <source>
        <dbReference type="SMART" id="SM00849"/>
    </source>
</evidence>
<dbReference type="EMBL" id="JACCBG010000001">
    <property type="protein sequence ID" value="NYD40254.1"/>
    <property type="molecule type" value="Genomic_DNA"/>
</dbReference>
<reference evidence="7 8" key="1">
    <citation type="submission" date="2020-07" db="EMBL/GenBank/DDBJ databases">
        <title>Sequencing the genomes of 1000 actinobacteria strains.</title>
        <authorList>
            <person name="Klenk H.-P."/>
        </authorList>
    </citation>
    <scope>NUCLEOTIDE SEQUENCE [LARGE SCALE GENOMIC DNA]</scope>
    <source>
        <strain evidence="7 8">DSM 21350</strain>
    </source>
</reference>
<evidence type="ECO:0000256" key="1">
    <source>
        <dbReference type="ARBA" id="ARBA00001947"/>
    </source>
</evidence>
<dbReference type="Proteomes" id="UP000535511">
    <property type="component" value="Unassembled WGS sequence"/>
</dbReference>
<keyword evidence="8" id="KW-1185">Reference proteome</keyword>
<dbReference type="Gene3D" id="3.60.15.10">
    <property type="entry name" value="Ribonuclease Z/Hydroxyacylglutathione hydrolase-like"/>
    <property type="match status" value="1"/>
</dbReference>
<keyword evidence="3" id="KW-0479">Metal-binding</keyword>
<dbReference type="SUPFAM" id="SSF56281">
    <property type="entry name" value="Metallo-hydrolase/oxidoreductase"/>
    <property type="match status" value="1"/>
</dbReference>
<dbReference type="RefSeq" id="WP_179662168.1">
    <property type="nucleotide sequence ID" value="NZ_JACCBG010000001.1"/>
</dbReference>